<evidence type="ECO:0000256" key="1">
    <source>
        <dbReference type="PROSITE-ProRule" id="PRU00325"/>
    </source>
</evidence>
<gene>
    <name evidence="3" type="ORF">EXE57_11340</name>
</gene>
<name>A0A4P7GM31_9ACTN</name>
<organism evidence="3 4">
    <name type="scientific">Nocardioides euryhalodurans</name>
    <dbReference type="NCBI Taxonomy" id="2518370"/>
    <lineage>
        <taxon>Bacteria</taxon>
        <taxon>Bacillati</taxon>
        <taxon>Actinomycetota</taxon>
        <taxon>Actinomycetes</taxon>
        <taxon>Propionibacteriales</taxon>
        <taxon>Nocardioidaceae</taxon>
        <taxon>Nocardioides</taxon>
    </lineage>
</organism>
<keyword evidence="1" id="KW-0479">Metal-binding</keyword>
<keyword evidence="4" id="KW-1185">Reference proteome</keyword>
<accession>A0A4P7GM31</accession>
<dbReference type="AlphaFoldDB" id="A0A4P7GM31"/>
<dbReference type="PROSITE" id="PS50966">
    <property type="entry name" value="ZF_SWIM"/>
    <property type="match status" value="1"/>
</dbReference>
<dbReference type="KEGG" id="noy:EXE57_11340"/>
<evidence type="ECO:0000259" key="2">
    <source>
        <dbReference type="PROSITE" id="PS50966"/>
    </source>
</evidence>
<evidence type="ECO:0000313" key="4">
    <source>
        <dbReference type="Proteomes" id="UP000294894"/>
    </source>
</evidence>
<protein>
    <recommendedName>
        <fullName evidence="2">SWIM-type domain-containing protein</fullName>
    </recommendedName>
</protein>
<dbReference type="RefSeq" id="WP_135077578.1">
    <property type="nucleotide sequence ID" value="NZ_CP038267.1"/>
</dbReference>
<dbReference type="InterPro" id="IPR007527">
    <property type="entry name" value="Znf_SWIM"/>
</dbReference>
<dbReference type="Proteomes" id="UP000294894">
    <property type="component" value="Chromosome"/>
</dbReference>
<feature type="domain" description="SWIM-type" evidence="2">
    <location>
        <begin position="119"/>
        <end position="154"/>
    </location>
</feature>
<keyword evidence="1" id="KW-0862">Zinc</keyword>
<dbReference type="OrthoDB" id="188274at2"/>
<reference evidence="3 4" key="1">
    <citation type="submission" date="2019-03" db="EMBL/GenBank/DDBJ databases">
        <title>Three New Species of Nocardioides, Nocardioides euryhalodurans sp. nov., Nocardioides seonyuensis sp. nov. and Nocardioides eburneoflavus sp. nov., Iolated from Soil.</title>
        <authorList>
            <person name="Roh S.G."/>
            <person name="Lee C."/>
            <person name="Kim M.-K."/>
            <person name="Kim S.B."/>
        </authorList>
    </citation>
    <scope>NUCLEOTIDE SEQUENCE [LARGE SCALE GENOMIC DNA]</scope>
    <source>
        <strain evidence="3 4">MMS17-SY117</strain>
    </source>
</reference>
<dbReference type="GO" id="GO:0008270">
    <property type="term" value="F:zinc ion binding"/>
    <property type="evidence" value="ECO:0007669"/>
    <property type="project" value="UniProtKB-KW"/>
</dbReference>
<sequence>MATHARLAPRPGTAARARTWWGKAWVRAVEESAYGEGELRRGRTLARGGRVGAITVEPGGFLAAVEEGDDVLTVTGSVPVLDASGLATFTETVAAEAGRVAALLAGDLPHGLVEHAEEAGVELLPFGGELATRCSCEPWTDPCHHALAVLQQLTWLLEADPFVLLALRGIERDELLARLHAAAPAGPEETDPDLDLAVDAAQRAARVLELLADPDAPVDHLL</sequence>
<keyword evidence="1" id="KW-0863">Zinc-finger</keyword>
<proteinExistence type="predicted"/>
<dbReference type="EMBL" id="CP038267">
    <property type="protein sequence ID" value="QBR92801.1"/>
    <property type="molecule type" value="Genomic_DNA"/>
</dbReference>
<evidence type="ECO:0000313" key="3">
    <source>
        <dbReference type="EMBL" id="QBR92801.1"/>
    </source>
</evidence>
<dbReference type="PANTHER" id="PTHR38133">
    <property type="entry name" value="SLR1429 PROTEIN"/>
    <property type="match status" value="1"/>
</dbReference>
<dbReference type="PANTHER" id="PTHR38133:SF1">
    <property type="entry name" value="SLR1429 PROTEIN"/>
    <property type="match status" value="1"/>
</dbReference>